<feature type="domain" description="ATP-grasp" evidence="5">
    <location>
        <begin position="111"/>
        <end position="326"/>
    </location>
</feature>
<proteinExistence type="predicted"/>
<dbReference type="PROSITE" id="PS50975">
    <property type="entry name" value="ATP_GRASP"/>
    <property type="match status" value="1"/>
</dbReference>
<dbReference type="PANTHER" id="PTHR43585:SF2">
    <property type="entry name" value="ATP-GRASP ENZYME FSQD"/>
    <property type="match status" value="1"/>
</dbReference>
<name>A0ABZ1EQ57_9ACTN</name>
<dbReference type="Gene3D" id="3.30.470.20">
    <property type="entry name" value="ATP-grasp fold, B domain"/>
    <property type="match status" value="1"/>
</dbReference>
<evidence type="ECO:0000259" key="5">
    <source>
        <dbReference type="PROSITE" id="PS50975"/>
    </source>
</evidence>
<evidence type="ECO:0000256" key="3">
    <source>
        <dbReference type="ARBA" id="ARBA00022840"/>
    </source>
</evidence>
<evidence type="ECO:0000256" key="2">
    <source>
        <dbReference type="ARBA" id="ARBA00022741"/>
    </source>
</evidence>
<dbReference type="SUPFAM" id="SSF56059">
    <property type="entry name" value="Glutathione synthetase ATP-binding domain-like"/>
    <property type="match status" value="1"/>
</dbReference>
<evidence type="ECO:0000256" key="1">
    <source>
        <dbReference type="ARBA" id="ARBA00022598"/>
    </source>
</evidence>
<dbReference type="Pfam" id="PF13535">
    <property type="entry name" value="ATP-grasp_4"/>
    <property type="match status" value="1"/>
</dbReference>
<evidence type="ECO:0000313" key="6">
    <source>
        <dbReference type="EMBL" id="WSB06208.1"/>
    </source>
</evidence>
<protein>
    <submittedName>
        <fullName evidence="6">ATP-grasp domain-containing protein</fullName>
    </submittedName>
</protein>
<accession>A0ABZ1EQ57</accession>
<reference evidence="6 7" key="1">
    <citation type="submission" date="2022-10" db="EMBL/GenBank/DDBJ databases">
        <title>The complete genomes of actinobacterial strains from the NBC collection.</title>
        <authorList>
            <person name="Joergensen T.S."/>
            <person name="Alvarez Arevalo M."/>
            <person name="Sterndorff E.B."/>
            <person name="Faurdal D."/>
            <person name="Vuksanovic O."/>
            <person name="Mourched A.-S."/>
            <person name="Charusanti P."/>
            <person name="Shaw S."/>
            <person name="Blin K."/>
            <person name="Weber T."/>
        </authorList>
    </citation>
    <scope>NUCLEOTIDE SEQUENCE [LARGE SCALE GENOMIC DNA]</scope>
    <source>
        <strain evidence="6 7">NBC 01792</strain>
    </source>
</reference>
<organism evidence="6 7">
    <name type="scientific">Streptomyces cyaneofuscatus</name>
    <dbReference type="NCBI Taxonomy" id="66883"/>
    <lineage>
        <taxon>Bacteria</taxon>
        <taxon>Bacillati</taxon>
        <taxon>Actinomycetota</taxon>
        <taxon>Actinomycetes</taxon>
        <taxon>Kitasatosporales</taxon>
        <taxon>Streptomycetaceae</taxon>
        <taxon>Streptomyces</taxon>
    </lineage>
</organism>
<keyword evidence="3 4" id="KW-0067">ATP-binding</keyword>
<gene>
    <name evidence="6" type="ORF">OG849_02655</name>
</gene>
<dbReference type="Proteomes" id="UP001356428">
    <property type="component" value="Chromosome"/>
</dbReference>
<dbReference type="InterPro" id="IPR052032">
    <property type="entry name" value="ATP-dep_AA_Ligase"/>
</dbReference>
<dbReference type="InterPro" id="IPR011761">
    <property type="entry name" value="ATP-grasp"/>
</dbReference>
<evidence type="ECO:0000256" key="4">
    <source>
        <dbReference type="PROSITE-ProRule" id="PRU00409"/>
    </source>
</evidence>
<keyword evidence="1" id="KW-0436">Ligase</keyword>
<sequence>MPVCRDQRKNIFIIGMDEANLRTLEAVPDADDLRLHPLLSVKELQEDATTVDELLSRARAVLDAHDGSIDAIVGYWDFPVSTLVPLLSKEYGTISTSLESVVKCEHKYWSRLEQRKVSDAHPRFGIVDLDSDDPQPPEGMSFPMWLKPALAYSSELAFGVADMDEFRTAVAEIRGGIARVGKPFEAILDLLELPPEMAGVGGQVCLAEEAMTGIQVAVEGYAHNGEVTVYGVLDSINYPDSSSFLRHQYPSALPAPVIQQLHQVSERTMRQIGMDNATFSIEYFYDPKTGDVSLLEINPRHSQSHAEMFNFVDGVPNHHRMFRLALGGDPALPAGGGRYKVAAKWYYRWFGEGRVHQVPTAEEIAAIERDIPGVHIDMVPDEGQKLSTVHGQDSYSYELAHIFTGGDDEDDLRRKFDACVAALGLSFDETEPGGRGRNSS</sequence>
<dbReference type="EMBL" id="CP109083">
    <property type="protein sequence ID" value="WSB06208.1"/>
    <property type="molecule type" value="Genomic_DNA"/>
</dbReference>
<evidence type="ECO:0000313" key="7">
    <source>
        <dbReference type="Proteomes" id="UP001356428"/>
    </source>
</evidence>
<keyword evidence="7" id="KW-1185">Reference proteome</keyword>
<dbReference type="PANTHER" id="PTHR43585">
    <property type="entry name" value="FUMIPYRROLE BIOSYNTHESIS PROTEIN C"/>
    <property type="match status" value="1"/>
</dbReference>
<keyword evidence="2 4" id="KW-0547">Nucleotide-binding</keyword>